<dbReference type="InterPro" id="IPR037185">
    <property type="entry name" value="EmrE-like"/>
</dbReference>
<dbReference type="Pfam" id="PF06027">
    <property type="entry name" value="SLC35F"/>
    <property type="match status" value="1"/>
</dbReference>
<comment type="similarity">
    <text evidence="2">Belongs to the SLC35F solute transporter family.</text>
</comment>
<dbReference type="EnsemblMetazoa" id="XM_011406228.2">
    <property type="protein sequence ID" value="XP_011404530.1"/>
    <property type="gene ID" value="LOC100632834"/>
</dbReference>
<feature type="transmembrane region" description="Helical" evidence="7">
    <location>
        <begin position="12"/>
        <end position="36"/>
    </location>
</feature>
<evidence type="ECO:0000256" key="2">
    <source>
        <dbReference type="ARBA" id="ARBA00007863"/>
    </source>
</evidence>
<evidence type="ECO:0000313" key="8">
    <source>
        <dbReference type="EnsemblMetazoa" id="XP_011404530.1"/>
    </source>
</evidence>
<dbReference type="PANTHER" id="PTHR13146:SF0">
    <property type="entry name" value="SOLUTE CARRIER FAMILY 35 MEMBER F6"/>
    <property type="match status" value="1"/>
</dbReference>
<gene>
    <name evidence="8" type="primary">100632834</name>
</gene>
<organism evidence="8 9">
    <name type="scientific">Amphimedon queenslandica</name>
    <name type="common">Sponge</name>
    <dbReference type="NCBI Taxonomy" id="400682"/>
    <lineage>
        <taxon>Eukaryota</taxon>
        <taxon>Metazoa</taxon>
        <taxon>Porifera</taxon>
        <taxon>Demospongiae</taxon>
        <taxon>Heteroscleromorpha</taxon>
        <taxon>Haplosclerida</taxon>
        <taxon>Niphatidae</taxon>
        <taxon>Amphimedon</taxon>
    </lineage>
</organism>
<keyword evidence="4 7" id="KW-0812">Transmembrane</keyword>
<feature type="transmembrane region" description="Helical" evidence="7">
    <location>
        <begin position="154"/>
        <end position="174"/>
    </location>
</feature>
<evidence type="ECO:0000256" key="1">
    <source>
        <dbReference type="ARBA" id="ARBA00004141"/>
    </source>
</evidence>
<dbReference type="GO" id="GO:0016020">
    <property type="term" value="C:membrane"/>
    <property type="evidence" value="ECO:0007669"/>
    <property type="project" value="UniProtKB-SubCell"/>
</dbReference>
<dbReference type="InterPro" id="IPR009262">
    <property type="entry name" value="SLC35_F1/F2/F6"/>
</dbReference>
<feature type="transmembrane region" description="Helical" evidence="7">
    <location>
        <begin position="306"/>
        <end position="328"/>
    </location>
</feature>
<proteinExistence type="inferred from homology"/>
<comment type="subcellular location">
    <subcellularLocation>
        <location evidence="1">Membrane</location>
        <topology evidence="1">Multi-pass membrane protein</topology>
    </subcellularLocation>
</comment>
<evidence type="ECO:0000256" key="6">
    <source>
        <dbReference type="ARBA" id="ARBA00023136"/>
    </source>
</evidence>
<feature type="transmembrane region" description="Helical" evidence="7">
    <location>
        <begin position="334"/>
        <end position="359"/>
    </location>
</feature>
<evidence type="ECO:0000256" key="4">
    <source>
        <dbReference type="ARBA" id="ARBA00022692"/>
    </source>
</evidence>
<dbReference type="Proteomes" id="UP000007879">
    <property type="component" value="Unassembled WGS sequence"/>
</dbReference>
<keyword evidence="9" id="KW-1185">Reference proteome</keyword>
<name>A0AAN0IMA3_AMPQE</name>
<feature type="transmembrane region" description="Helical" evidence="7">
    <location>
        <begin position="226"/>
        <end position="246"/>
    </location>
</feature>
<evidence type="ECO:0000313" key="9">
    <source>
        <dbReference type="Proteomes" id="UP000007879"/>
    </source>
</evidence>
<feature type="transmembrane region" description="Helical" evidence="7">
    <location>
        <begin position="98"/>
        <end position="122"/>
    </location>
</feature>
<protein>
    <recommendedName>
        <fullName evidence="10">Solute carrier family 35 member F6</fullName>
    </recommendedName>
</protein>
<sequence>MPLFKISNPGMAAFHIAIAALMVGTGTINTLAAKWADKLRSHGYNPKPKHAFDHPYFQAAEMFLGEMMCIFVFKIWFFYRNCRKKDMSIFGPQKFIPIVWAIPAMCDLLGTSTMYVGLTWTFASSFQMLRGSVIIFTGLLSVAFLGTRLKIHHWFGMLFVLLGLILVGVGDTIFSHESQSASHYSLAGDLLIVLAQVITAVQMTIEEKLIKKYKVPPLQAVGWEGIFGFSVLCIAMIPMYFIPWHLPQTRDIWQQTTRFEDAVDAFYMLGNNWQLLFASIGTVISISFFNFAGLTVTSTMNATTRMVLDSVRTIFIWAFSLGIKWQAFQALQPVGYFVLFIGTCIYYDIILMPLFRYALDKVRHRYPMKGRIGGNIQDDEKKPLLGDDSAEYEHKKRLPNFIGSNTKDY</sequence>
<evidence type="ECO:0000256" key="5">
    <source>
        <dbReference type="ARBA" id="ARBA00022989"/>
    </source>
</evidence>
<feature type="transmembrane region" description="Helical" evidence="7">
    <location>
        <begin position="273"/>
        <end position="294"/>
    </location>
</feature>
<dbReference type="SUPFAM" id="SSF103481">
    <property type="entry name" value="Multidrug resistance efflux transporter EmrE"/>
    <property type="match status" value="1"/>
</dbReference>
<evidence type="ECO:0000256" key="7">
    <source>
        <dbReference type="SAM" id="Phobius"/>
    </source>
</evidence>
<feature type="transmembrane region" description="Helical" evidence="7">
    <location>
        <begin position="128"/>
        <end position="147"/>
    </location>
</feature>
<evidence type="ECO:0008006" key="10">
    <source>
        <dbReference type="Google" id="ProtNLM"/>
    </source>
</evidence>
<keyword evidence="6 7" id="KW-0472">Membrane</keyword>
<feature type="transmembrane region" description="Helical" evidence="7">
    <location>
        <begin position="186"/>
        <end position="205"/>
    </location>
</feature>
<dbReference type="GO" id="GO:0022857">
    <property type="term" value="F:transmembrane transporter activity"/>
    <property type="evidence" value="ECO:0007669"/>
    <property type="project" value="InterPro"/>
</dbReference>
<dbReference type="PANTHER" id="PTHR13146">
    <property type="match status" value="1"/>
</dbReference>
<accession>A0AAN0IMA3</accession>
<dbReference type="AlphaFoldDB" id="A0AAN0IMA3"/>
<keyword evidence="3" id="KW-0813">Transport</keyword>
<reference evidence="8" key="2">
    <citation type="submission" date="2024-06" db="UniProtKB">
        <authorList>
            <consortium name="EnsemblMetazoa"/>
        </authorList>
    </citation>
    <scope>IDENTIFICATION</scope>
</reference>
<keyword evidence="5 7" id="KW-1133">Transmembrane helix</keyword>
<evidence type="ECO:0000256" key="3">
    <source>
        <dbReference type="ARBA" id="ARBA00022448"/>
    </source>
</evidence>
<reference evidence="9" key="1">
    <citation type="journal article" date="2010" name="Nature">
        <title>The Amphimedon queenslandica genome and the evolution of animal complexity.</title>
        <authorList>
            <person name="Srivastava M."/>
            <person name="Simakov O."/>
            <person name="Chapman J."/>
            <person name="Fahey B."/>
            <person name="Gauthier M.E."/>
            <person name="Mitros T."/>
            <person name="Richards G.S."/>
            <person name="Conaco C."/>
            <person name="Dacre M."/>
            <person name="Hellsten U."/>
            <person name="Larroux C."/>
            <person name="Putnam N.H."/>
            <person name="Stanke M."/>
            <person name="Adamska M."/>
            <person name="Darling A."/>
            <person name="Degnan S.M."/>
            <person name="Oakley T.H."/>
            <person name="Plachetzki D.C."/>
            <person name="Zhai Y."/>
            <person name="Adamski M."/>
            <person name="Calcino A."/>
            <person name="Cummins S.F."/>
            <person name="Goodstein D.M."/>
            <person name="Harris C."/>
            <person name="Jackson D.J."/>
            <person name="Leys S.P."/>
            <person name="Shu S."/>
            <person name="Woodcroft B.J."/>
            <person name="Vervoort M."/>
            <person name="Kosik K.S."/>
            <person name="Manning G."/>
            <person name="Degnan B.M."/>
            <person name="Rokhsar D.S."/>
        </authorList>
    </citation>
    <scope>NUCLEOTIDE SEQUENCE [LARGE SCALE GENOMIC DNA]</scope>
</reference>
<feature type="transmembrane region" description="Helical" evidence="7">
    <location>
        <begin position="56"/>
        <end position="77"/>
    </location>
</feature>